<evidence type="ECO:0000256" key="1">
    <source>
        <dbReference type="SAM" id="Phobius"/>
    </source>
</evidence>
<evidence type="ECO:0000313" key="3">
    <source>
        <dbReference type="Proteomes" id="UP000828390"/>
    </source>
</evidence>
<sequence>MANSSSAYRLSALMMGQSCAFLMYVWAMTSYGVAISLFELLEGCLVTSFRFQIRISCYNFVCFSCSKLKQIIEPLVVGICVVADS</sequence>
<reference evidence="2" key="2">
    <citation type="submission" date="2020-11" db="EMBL/GenBank/DDBJ databases">
        <authorList>
            <person name="McCartney M.A."/>
            <person name="Auch B."/>
            <person name="Kono T."/>
            <person name="Mallez S."/>
            <person name="Becker A."/>
            <person name="Gohl D.M."/>
            <person name="Silverstein K.A.T."/>
            <person name="Koren S."/>
            <person name="Bechman K.B."/>
            <person name="Herman A."/>
            <person name="Abrahante J.E."/>
            <person name="Garbe J."/>
        </authorList>
    </citation>
    <scope>NUCLEOTIDE SEQUENCE</scope>
    <source>
        <strain evidence="2">Duluth1</strain>
        <tissue evidence="2">Whole animal</tissue>
    </source>
</reference>
<protein>
    <submittedName>
        <fullName evidence="2">Uncharacterized protein</fullName>
    </submittedName>
</protein>
<comment type="caution">
    <text evidence="2">The sequence shown here is derived from an EMBL/GenBank/DDBJ whole genome shotgun (WGS) entry which is preliminary data.</text>
</comment>
<name>A0A9D4KTF8_DREPO</name>
<evidence type="ECO:0000313" key="2">
    <source>
        <dbReference type="EMBL" id="KAH3845767.1"/>
    </source>
</evidence>
<feature type="transmembrane region" description="Helical" evidence="1">
    <location>
        <begin position="21"/>
        <end position="41"/>
    </location>
</feature>
<dbReference type="AlphaFoldDB" id="A0A9D4KTF8"/>
<keyword evidence="3" id="KW-1185">Reference proteome</keyword>
<keyword evidence="1" id="KW-0472">Membrane</keyword>
<gene>
    <name evidence="2" type="ORF">DPMN_088055</name>
</gene>
<organism evidence="2 3">
    <name type="scientific">Dreissena polymorpha</name>
    <name type="common">Zebra mussel</name>
    <name type="synonym">Mytilus polymorpha</name>
    <dbReference type="NCBI Taxonomy" id="45954"/>
    <lineage>
        <taxon>Eukaryota</taxon>
        <taxon>Metazoa</taxon>
        <taxon>Spiralia</taxon>
        <taxon>Lophotrochozoa</taxon>
        <taxon>Mollusca</taxon>
        <taxon>Bivalvia</taxon>
        <taxon>Autobranchia</taxon>
        <taxon>Heteroconchia</taxon>
        <taxon>Euheterodonta</taxon>
        <taxon>Imparidentia</taxon>
        <taxon>Neoheterodontei</taxon>
        <taxon>Myida</taxon>
        <taxon>Dreissenoidea</taxon>
        <taxon>Dreissenidae</taxon>
        <taxon>Dreissena</taxon>
    </lineage>
</organism>
<reference evidence="2" key="1">
    <citation type="journal article" date="2019" name="bioRxiv">
        <title>The Genome of the Zebra Mussel, Dreissena polymorpha: A Resource for Invasive Species Research.</title>
        <authorList>
            <person name="McCartney M.A."/>
            <person name="Auch B."/>
            <person name="Kono T."/>
            <person name="Mallez S."/>
            <person name="Zhang Y."/>
            <person name="Obille A."/>
            <person name="Becker A."/>
            <person name="Abrahante J.E."/>
            <person name="Garbe J."/>
            <person name="Badalamenti J.P."/>
            <person name="Herman A."/>
            <person name="Mangelson H."/>
            <person name="Liachko I."/>
            <person name="Sullivan S."/>
            <person name="Sone E.D."/>
            <person name="Koren S."/>
            <person name="Silverstein K.A.T."/>
            <person name="Beckman K.B."/>
            <person name="Gohl D.M."/>
        </authorList>
    </citation>
    <scope>NUCLEOTIDE SEQUENCE</scope>
    <source>
        <strain evidence="2">Duluth1</strain>
        <tissue evidence="2">Whole animal</tissue>
    </source>
</reference>
<dbReference type="Proteomes" id="UP000828390">
    <property type="component" value="Unassembled WGS sequence"/>
</dbReference>
<keyword evidence="1" id="KW-1133">Transmembrane helix</keyword>
<keyword evidence="1" id="KW-0812">Transmembrane</keyword>
<proteinExistence type="predicted"/>
<dbReference type="EMBL" id="JAIWYP010000003">
    <property type="protein sequence ID" value="KAH3845767.1"/>
    <property type="molecule type" value="Genomic_DNA"/>
</dbReference>
<accession>A0A9D4KTF8</accession>